<evidence type="ECO:0000259" key="4">
    <source>
        <dbReference type="SMART" id="SM00854"/>
    </source>
</evidence>
<dbReference type="AlphaFoldDB" id="A0A428U043"/>
<sequence length="458" mass="49564">MRLRQLPHRFVFLATGVAILQPRCSASPAKTPRSWTLAATGDLIGDVVATTDPRTREVWKITKAADVAFFNMEGQIFDEDTFTGYPASENGGDNYYGGIGGGPSYPPNETVALASYGFNLASHANNHAWDFGEEGMVTTHKNLQKAGISFAGSGLSLAAARRPVYLEKGGRRVSLVAVAGTHTPQSVAGPGDPEDNLQPRPGVSALRATPVTVLDKVKFDTIRDIALAQGQVLTGEETDITLYAGQSPIAWSHWRLGTEAEPSLAWDVNPDDYTGIIQSIETAKDHSDITIFSLHAHEAASGADESYIPIQPASRVPATYTQNISHAAIDAGADVVLIHGPHTLRGIEVYKSRPIFYGLASLTYSLGLNFRGYSLPVEWDDGIIAETKFEDNLPSQIILHPLVHNQLTNDTSLTDRAMPKIAPKDQARRILNDIQNLSEALNTTVVIKESLGYINIQQ</sequence>
<reference evidence="5 6" key="1">
    <citation type="submission" date="2017-06" db="EMBL/GenBank/DDBJ databases">
        <title>Cmopartive genomic analysis of Ambrosia Fusariam Clade fungi.</title>
        <authorList>
            <person name="Stajich J.E."/>
            <person name="Carrillo J."/>
            <person name="Kijimoto T."/>
            <person name="Eskalen A."/>
            <person name="O'Donnell K."/>
            <person name="Kasson M."/>
        </authorList>
    </citation>
    <scope>NUCLEOTIDE SEQUENCE [LARGE SCALE GENOMIC DNA]</scope>
    <source>
        <strain evidence="5 6">NRRL 20438</strain>
    </source>
</reference>
<dbReference type="InterPro" id="IPR019079">
    <property type="entry name" value="Capsule_synth_CapA"/>
</dbReference>
<feature type="domain" description="Capsule synthesis protein CapA" evidence="4">
    <location>
        <begin position="36"/>
        <end position="363"/>
    </location>
</feature>
<dbReference type="EMBL" id="NIZV01000113">
    <property type="protein sequence ID" value="RSM07641.1"/>
    <property type="molecule type" value="Genomic_DNA"/>
</dbReference>
<comment type="caution">
    <text evidence="5">The sequence shown here is derived from an EMBL/GenBank/DDBJ whole genome shotgun (WGS) entry which is preliminary data.</text>
</comment>
<protein>
    <recommendedName>
        <fullName evidence="4">Capsule synthesis protein CapA domain-containing protein</fullName>
    </recommendedName>
</protein>
<gene>
    <name evidence="5" type="ORF">CDV31_008534</name>
</gene>
<feature type="region of interest" description="Disordered" evidence="2">
    <location>
        <begin position="182"/>
        <end position="202"/>
    </location>
</feature>
<accession>A0A428U043</accession>
<feature type="signal peptide" evidence="3">
    <location>
        <begin position="1"/>
        <end position="26"/>
    </location>
</feature>
<dbReference type="SMART" id="SM00854">
    <property type="entry name" value="PGA_cap"/>
    <property type="match status" value="1"/>
</dbReference>
<keyword evidence="6" id="KW-1185">Reference proteome</keyword>
<dbReference type="Proteomes" id="UP000288429">
    <property type="component" value="Unassembled WGS sequence"/>
</dbReference>
<evidence type="ECO:0000313" key="6">
    <source>
        <dbReference type="Proteomes" id="UP000288429"/>
    </source>
</evidence>
<dbReference type="PANTHER" id="PTHR33393:SF13">
    <property type="entry name" value="PGA BIOSYNTHESIS PROTEIN CAPA"/>
    <property type="match status" value="1"/>
</dbReference>
<name>A0A428U043_9HYPO</name>
<dbReference type="PANTHER" id="PTHR33393">
    <property type="entry name" value="POLYGLUTAMINE SYNTHESIS ACCESSORY PROTEIN RV0574C-RELATED"/>
    <property type="match status" value="1"/>
</dbReference>
<dbReference type="Pfam" id="PF09587">
    <property type="entry name" value="PGA_cap"/>
    <property type="match status" value="1"/>
</dbReference>
<feature type="chain" id="PRO_5019568846" description="Capsule synthesis protein CapA domain-containing protein" evidence="3">
    <location>
        <begin position="27"/>
        <end position="458"/>
    </location>
</feature>
<organism evidence="5 6">
    <name type="scientific">Fusarium ambrosium</name>
    <dbReference type="NCBI Taxonomy" id="131363"/>
    <lineage>
        <taxon>Eukaryota</taxon>
        <taxon>Fungi</taxon>
        <taxon>Dikarya</taxon>
        <taxon>Ascomycota</taxon>
        <taxon>Pezizomycotina</taxon>
        <taxon>Sordariomycetes</taxon>
        <taxon>Hypocreomycetidae</taxon>
        <taxon>Hypocreales</taxon>
        <taxon>Nectriaceae</taxon>
        <taxon>Fusarium</taxon>
        <taxon>Fusarium solani species complex</taxon>
    </lineage>
</organism>
<evidence type="ECO:0000256" key="3">
    <source>
        <dbReference type="SAM" id="SignalP"/>
    </source>
</evidence>
<dbReference type="InterPro" id="IPR052169">
    <property type="entry name" value="CW_Biosynth-Accessory"/>
</dbReference>
<proteinExistence type="inferred from homology"/>
<comment type="similarity">
    <text evidence="1">Belongs to the CapA family.</text>
</comment>
<dbReference type="SUPFAM" id="SSF56300">
    <property type="entry name" value="Metallo-dependent phosphatases"/>
    <property type="match status" value="1"/>
</dbReference>
<evidence type="ECO:0000256" key="2">
    <source>
        <dbReference type="SAM" id="MobiDB-lite"/>
    </source>
</evidence>
<dbReference type="InterPro" id="IPR029052">
    <property type="entry name" value="Metallo-depent_PP-like"/>
</dbReference>
<evidence type="ECO:0000313" key="5">
    <source>
        <dbReference type="EMBL" id="RSM07641.1"/>
    </source>
</evidence>
<keyword evidence="3" id="KW-0732">Signal</keyword>
<evidence type="ECO:0000256" key="1">
    <source>
        <dbReference type="ARBA" id="ARBA00005662"/>
    </source>
</evidence>